<dbReference type="SMART" id="SM00173">
    <property type="entry name" value="RAS"/>
    <property type="match status" value="1"/>
</dbReference>
<protein>
    <submittedName>
        <fullName evidence="13">4029_t:CDS:1</fullName>
    </submittedName>
</protein>
<name>A0A9N9BMU7_9GLOM</name>
<dbReference type="SUPFAM" id="SSF52540">
    <property type="entry name" value="P-loop containing nucleoside triphosphate hydrolases"/>
    <property type="match status" value="1"/>
</dbReference>
<dbReference type="SMART" id="SM00174">
    <property type="entry name" value="RHO"/>
    <property type="match status" value="1"/>
</dbReference>
<sequence>MANQTKSRTIVVCGAPAVGKSSLTIQFVENHFVDSYYPTIQSAYNKVIRFRGQEIAAEIIDTAGQDEHSILSSTHTVGIHGYVLVYSITSRQSLELAKLIREKILNFTGAEAVPMVLVGNKTDLHMQRQLTPEEGRDLAAEWGCSWIEASAKLHETTTRIFDLMIAEIEKSINPDGDGQGQCNFL</sequence>
<dbReference type="InterPro" id="IPR005225">
    <property type="entry name" value="Small_GTP-bd"/>
</dbReference>
<evidence type="ECO:0000256" key="9">
    <source>
        <dbReference type="ARBA" id="ARBA00023289"/>
    </source>
</evidence>
<evidence type="ECO:0000313" key="13">
    <source>
        <dbReference type="EMBL" id="CAG8569961.1"/>
    </source>
</evidence>
<evidence type="ECO:0000256" key="2">
    <source>
        <dbReference type="ARBA" id="ARBA00022723"/>
    </source>
</evidence>
<comment type="caution">
    <text evidence="13">The sequence shown here is derived from an EMBL/GenBank/DDBJ whole genome shotgun (WGS) entry which is preliminary data.</text>
</comment>
<evidence type="ECO:0000256" key="4">
    <source>
        <dbReference type="ARBA" id="ARBA00022801"/>
    </source>
</evidence>
<dbReference type="InterPro" id="IPR001806">
    <property type="entry name" value="Small_GTPase"/>
</dbReference>
<evidence type="ECO:0000256" key="12">
    <source>
        <dbReference type="ARBA" id="ARBA00049117"/>
    </source>
</evidence>
<keyword evidence="7" id="KW-0472">Membrane</keyword>
<dbReference type="PANTHER" id="PTHR24070">
    <property type="entry name" value="RAS, DI-RAS, AND RHEB FAMILY MEMBERS OF SMALL GTPASE SUPERFAMILY"/>
    <property type="match status" value="1"/>
</dbReference>
<evidence type="ECO:0000256" key="11">
    <source>
        <dbReference type="ARBA" id="ARBA00046278"/>
    </source>
</evidence>
<dbReference type="Pfam" id="PF00071">
    <property type="entry name" value="Ras"/>
    <property type="match status" value="1"/>
</dbReference>
<keyword evidence="1" id="KW-0488">Methylation</keyword>
<dbReference type="PRINTS" id="PR00449">
    <property type="entry name" value="RASTRNSFRMNG"/>
</dbReference>
<dbReference type="EMBL" id="CAJVPJ010000997">
    <property type="protein sequence ID" value="CAG8569961.1"/>
    <property type="molecule type" value="Genomic_DNA"/>
</dbReference>
<dbReference type="InterPro" id="IPR020849">
    <property type="entry name" value="Small_GTPase_Ras-type"/>
</dbReference>
<dbReference type="InterPro" id="IPR027417">
    <property type="entry name" value="P-loop_NTPase"/>
</dbReference>
<comment type="similarity">
    <text evidence="10">Belongs to the small GTPase superfamily. Rheb family.</text>
</comment>
<organism evidence="13 14">
    <name type="scientific">Paraglomus occultum</name>
    <dbReference type="NCBI Taxonomy" id="144539"/>
    <lineage>
        <taxon>Eukaryota</taxon>
        <taxon>Fungi</taxon>
        <taxon>Fungi incertae sedis</taxon>
        <taxon>Mucoromycota</taxon>
        <taxon>Glomeromycotina</taxon>
        <taxon>Glomeromycetes</taxon>
        <taxon>Paraglomerales</taxon>
        <taxon>Paraglomeraceae</taxon>
        <taxon>Paraglomus</taxon>
    </lineage>
</organism>
<comment type="subcellular location">
    <subcellularLocation>
        <location evidence="11">Endomembrane system</location>
        <topology evidence="11">Lipid-anchor</topology>
        <orientation evidence="11">Cytoplasmic side</orientation>
    </subcellularLocation>
</comment>
<keyword evidence="3" id="KW-0547">Nucleotide-binding</keyword>
<dbReference type="GO" id="GO:0016020">
    <property type="term" value="C:membrane"/>
    <property type="evidence" value="ECO:0007669"/>
    <property type="project" value="InterPro"/>
</dbReference>
<keyword evidence="2" id="KW-0479">Metal-binding</keyword>
<dbReference type="SMART" id="SM00175">
    <property type="entry name" value="RAB"/>
    <property type="match status" value="1"/>
</dbReference>
<evidence type="ECO:0000313" key="14">
    <source>
        <dbReference type="Proteomes" id="UP000789572"/>
    </source>
</evidence>
<dbReference type="GO" id="GO:0012505">
    <property type="term" value="C:endomembrane system"/>
    <property type="evidence" value="ECO:0007669"/>
    <property type="project" value="UniProtKB-SubCell"/>
</dbReference>
<dbReference type="Proteomes" id="UP000789572">
    <property type="component" value="Unassembled WGS sequence"/>
</dbReference>
<evidence type="ECO:0000256" key="3">
    <source>
        <dbReference type="ARBA" id="ARBA00022741"/>
    </source>
</evidence>
<dbReference type="PROSITE" id="PS51421">
    <property type="entry name" value="RAS"/>
    <property type="match status" value="1"/>
</dbReference>
<evidence type="ECO:0000256" key="7">
    <source>
        <dbReference type="ARBA" id="ARBA00023136"/>
    </source>
</evidence>
<keyword evidence="4" id="KW-0378">Hydrolase</keyword>
<dbReference type="GO" id="GO:0003924">
    <property type="term" value="F:GTPase activity"/>
    <property type="evidence" value="ECO:0007669"/>
    <property type="project" value="InterPro"/>
</dbReference>
<dbReference type="GO" id="GO:0005525">
    <property type="term" value="F:GTP binding"/>
    <property type="evidence" value="ECO:0007669"/>
    <property type="project" value="UniProtKB-KW"/>
</dbReference>
<dbReference type="AlphaFoldDB" id="A0A9N9BMU7"/>
<evidence type="ECO:0000256" key="6">
    <source>
        <dbReference type="ARBA" id="ARBA00023134"/>
    </source>
</evidence>
<dbReference type="OrthoDB" id="5976022at2759"/>
<keyword evidence="8" id="KW-0449">Lipoprotein</keyword>
<dbReference type="NCBIfam" id="TIGR00231">
    <property type="entry name" value="small_GTP"/>
    <property type="match status" value="1"/>
</dbReference>
<gene>
    <name evidence="13" type="ORF">POCULU_LOCUS5943</name>
</gene>
<evidence type="ECO:0000256" key="1">
    <source>
        <dbReference type="ARBA" id="ARBA00022481"/>
    </source>
</evidence>
<evidence type="ECO:0000256" key="8">
    <source>
        <dbReference type="ARBA" id="ARBA00023288"/>
    </source>
</evidence>
<evidence type="ECO:0000256" key="10">
    <source>
        <dbReference type="ARBA" id="ARBA00037969"/>
    </source>
</evidence>
<dbReference type="FunFam" id="3.40.50.300:FF:000273">
    <property type="entry name" value="GTP-binding protein Rheb homolog"/>
    <property type="match status" value="1"/>
</dbReference>
<keyword evidence="9" id="KW-0636">Prenylation</keyword>
<reference evidence="13" key="1">
    <citation type="submission" date="2021-06" db="EMBL/GenBank/DDBJ databases">
        <authorList>
            <person name="Kallberg Y."/>
            <person name="Tangrot J."/>
            <person name="Rosling A."/>
        </authorList>
    </citation>
    <scope>NUCLEOTIDE SEQUENCE</scope>
    <source>
        <strain evidence="13">IA702</strain>
    </source>
</reference>
<dbReference type="GO" id="GO:0007165">
    <property type="term" value="P:signal transduction"/>
    <property type="evidence" value="ECO:0007669"/>
    <property type="project" value="InterPro"/>
</dbReference>
<dbReference type="Gene3D" id="3.40.50.300">
    <property type="entry name" value="P-loop containing nucleotide triphosphate hydrolases"/>
    <property type="match status" value="1"/>
</dbReference>
<comment type="catalytic activity">
    <reaction evidence="12">
        <text>GTP + H2O = GDP + phosphate + H(+)</text>
        <dbReference type="Rhea" id="RHEA:19669"/>
        <dbReference type="ChEBI" id="CHEBI:15377"/>
        <dbReference type="ChEBI" id="CHEBI:15378"/>
        <dbReference type="ChEBI" id="CHEBI:37565"/>
        <dbReference type="ChEBI" id="CHEBI:43474"/>
        <dbReference type="ChEBI" id="CHEBI:58189"/>
    </reaction>
    <physiologicalReaction direction="left-to-right" evidence="12">
        <dbReference type="Rhea" id="RHEA:19670"/>
    </physiologicalReaction>
</comment>
<evidence type="ECO:0000256" key="5">
    <source>
        <dbReference type="ARBA" id="ARBA00022842"/>
    </source>
</evidence>
<dbReference type="PROSITE" id="PS51419">
    <property type="entry name" value="RAB"/>
    <property type="match status" value="1"/>
</dbReference>
<keyword evidence="14" id="KW-1185">Reference proteome</keyword>
<accession>A0A9N9BMU7</accession>
<proteinExistence type="inferred from homology"/>
<keyword evidence="5" id="KW-0460">Magnesium</keyword>
<dbReference type="GO" id="GO:0046872">
    <property type="term" value="F:metal ion binding"/>
    <property type="evidence" value="ECO:0007669"/>
    <property type="project" value="UniProtKB-KW"/>
</dbReference>
<dbReference type="PROSITE" id="PS51420">
    <property type="entry name" value="RHO"/>
    <property type="match status" value="1"/>
</dbReference>
<keyword evidence="6" id="KW-0342">GTP-binding</keyword>